<dbReference type="Pfam" id="PF01906">
    <property type="entry name" value="YbjQ_1"/>
    <property type="match status" value="1"/>
</dbReference>
<reference evidence="2" key="1">
    <citation type="submission" date="2015-09" db="EMBL/GenBank/DDBJ databases">
        <authorList>
            <consortium name="Pathogen Informatics"/>
        </authorList>
    </citation>
    <scope>NUCLEOTIDE SEQUENCE [LARGE SCALE GENOMIC DNA]</scope>
    <source>
        <strain evidence="2">Lake Konstanz</strain>
    </source>
</reference>
<dbReference type="InterPro" id="IPR002765">
    <property type="entry name" value="UPF0145_YbjQ-like"/>
</dbReference>
<dbReference type="AlphaFoldDB" id="A0A0S4JM48"/>
<proteinExistence type="predicted"/>
<sequence>MGNVPPSGFTLPTQIGKVTVSTRSEPIGSFTVQREVGLVFGNSRAYNNRERGIGPHVHLSEALQMMVAEAEKLGANAVLSVHVEFKDYGQNFAICQVYGTATFVGPR</sequence>
<evidence type="ECO:0000313" key="2">
    <source>
        <dbReference type="Proteomes" id="UP000051952"/>
    </source>
</evidence>
<dbReference type="SUPFAM" id="SSF117782">
    <property type="entry name" value="YbjQ-like"/>
    <property type="match status" value="1"/>
</dbReference>
<protein>
    <recommendedName>
        <fullName evidence="3">Heavy metal-binding domain-containing protein</fullName>
    </recommendedName>
</protein>
<gene>
    <name evidence="1" type="ORF">BSAL_32260</name>
</gene>
<accession>A0A0S4JM48</accession>
<dbReference type="EMBL" id="CYKH01001929">
    <property type="protein sequence ID" value="CUG91472.1"/>
    <property type="molecule type" value="Genomic_DNA"/>
</dbReference>
<name>A0A0S4JM48_BODSA</name>
<evidence type="ECO:0008006" key="3">
    <source>
        <dbReference type="Google" id="ProtNLM"/>
    </source>
</evidence>
<dbReference type="Gene3D" id="3.30.110.70">
    <property type="entry name" value="Hypothetical protein apc22750. Chain B"/>
    <property type="match status" value="1"/>
</dbReference>
<dbReference type="VEuPathDB" id="TriTrypDB:BSAL_32260"/>
<keyword evidence="2" id="KW-1185">Reference proteome</keyword>
<dbReference type="Proteomes" id="UP000051952">
    <property type="component" value="Unassembled WGS sequence"/>
</dbReference>
<organism evidence="1 2">
    <name type="scientific">Bodo saltans</name>
    <name type="common">Flagellated protozoan</name>
    <dbReference type="NCBI Taxonomy" id="75058"/>
    <lineage>
        <taxon>Eukaryota</taxon>
        <taxon>Discoba</taxon>
        <taxon>Euglenozoa</taxon>
        <taxon>Kinetoplastea</taxon>
        <taxon>Metakinetoplastina</taxon>
        <taxon>Eubodonida</taxon>
        <taxon>Bodonidae</taxon>
        <taxon>Bodo</taxon>
    </lineage>
</organism>
<dbReference type="InterPro" id="IPR035439">
    <property type="entry name" value="UPF0145_dom_sf"/>
</dbReference>
<evidence type="ECO:0000313" key="1">
    <source>
        <dbReference type="EMBL" id="CUG91472.1"/>
    </source>
</evidence>